<proteinExistence type="predicted"/>
<organism evidence="1 2">
    <name type="scientific">Leucocoprinus leucothites</name>
    <dbReference type="NCBI Taxonomy" id="201217"/>
    <lineage>
        <taxon>Eukaryota</taxon>
        <taxon>Fungi</taxon>
        <taxon>Dikarya</taxon>
        <taxon>Basidiomycota</taxon>
        <taxon>Agaricomycotina</taxon>
        <taxon>Agaricomycetes</taxon>
        <taxon>Agaricomycetidae</taxon>
        <taxon>Agaricales</taxon>
        <taxon>Agaricineae</taxon>
        <taxon>Agaricaceae</taxon>
        <taxon>Leucocoprinus</taxon>
    </lineage>
</organism>
<keyword evidence="2" id="KW-1185">Reference proteome</keyword>
<protein>
    <submittedName>
        <fullName evidence="1">Uncharacterized protein</fullName>
    </submittedName>
</protein>
<sequence length="183" mass="20740">MSIPYKPQGLHGLPSPRSKVTGEELRFTSLAGQYHGTAPAPFIPPASMMLLPPLQSIPPPPLTHTPSAPWVSGPLSASSGGLMSLDGFVVPHVSSSSNAYVRRDFPEDVYLQVKRHVNDMVKHPCEKTLRYKINCTLQDCRSFIVRTKWQMRYRSKLFFFRARRRWEDKKVHSMQVPNPKPCV</sequence>
<name>A0A8H5GCA4_9AGAR</name>
<dbReference type="EMBL" id="JAACJO010000002">
    <property type="protein sequence ID" value="KAF5362338.1"/>
    <property type="molecule type" value="Genomic_DNA"/>
</dbReference>
<dbReference type="AlphaFoldDB" id="A0A8H5GCA4"/>
<gene>
    <name evidence="1" type="ORF">D9756_002220</name>
</gene>
<reference evidence="1 2" key="1">
    <citation type="journal article" date="2020" name="ISME J.">
        <title>Uncovering the hidden diversity of litter-decomposition mechanisms in mushroom-forming fungi.</title>
        <authorList>
            <person name="Floudas D."/>
            <person name="Bentzer J."/>
            <person name="Ahren D."/>
            <person name="Johansson T."/>
            <person name="Persson P."/>
            <person name="Tunlid A."/>
        </authorList>
    </citation>
    <scope>NUCLEOTIDE SEQUENCE [LARGE SCALE GENOMIC DNA]</scope>
    <source>
        <strain evidence="1 2">CBS 146.42</strain>
    </source>
</reference>
<dbReference type="OrthoDB" id="3045047at2759"/>
<accession>A0A8H5GCA4</accession>
<dbReference type="Proteomes" id="UP000559027">
    <property type="component" value="Unassembled WGS sequence"/>
</dbReference>
<evidence type="ECO:0000313" key="1">
    <source>
        <dbReference type="EMBL" id="KAF5362338.1"/>
    </source>
</evidence>
<comment type="caution">
    <text evidence="1">The sequence shown here is derived from an EMBL/GenBank/DDBJ whole genome shotgun (WGS) entry which is preliminary data.</text>
</comment>
<evidence type="ECO:0000313" key="2">
    <source>
        <dbReference type="Proteomes" id="UP000559027"/>
    </source>
</evidence>